<feature type="domain" description="EamA" evidence="7">
    <location>
        <begin position="153"/>
        <end position="286"/>
    </location>
</feature>
<sequence>MTHWYLLALTALVVLGLQRFLYKVSAEMRCNSAVTTFAFMATVALLSWCAYLPRAAAVTHLGPLLIISLVNSLGFLTGTLATIEALKALPAGTVYPLTRLSTVLSVLFSLAYFGDRLNLRQGCGVLLALAVIVLLARSRGGAVAATSPGHARRGLLLALLAIAGGAASTVSSKFAAVQVDTFGFMAVSYTMSTLLVVAVKKRMLPQRAGQRTRPALFIGMAMGVTNFFGFYALLRALASGPLAIIAPLVGMYFIMAVLLSFLIYRERVTRQQLLAIALTVLSIWLMK</sequence>
<dbReference type="SUPFAM" id="SSF103481">
    <property type="entry name" value="Multidrug resistance efflux transporter EmrE"/>
    <property type="match status" value="2"/>
</dbReference>
<evidence type="ECO:0000256" key="4">
    <source>
        <dbReference type="ARBA" id="ARBA00022989"/>
    </source>
</evidence>
<feature type="transmembrane region" description="Helical" evidence="6">
    <location>
        <begin position="34"/>
        <end position="53"/>
    </location>
</feature>
<dbReference type="Pfam" id="PF00892">
    <property type="entry name" value="EamA"/>
    <property type="match status" value="2"/>
</dbReference>
<dbReference type="Proteomes" id="UP000182517">
    <property type="component" value="Chromosome"/>
</dbReference>
<dbReference type="AlphaFoldDB" id="A0A1L3GQZ2"/>
<feature type="transmembrane region" description="Helical" evidence="6">
    <location>
        <begin position="65"/>
        <end position="86"/>
    </location>
</feature>
<feature type="transmembrane region" description="Helical" evidence="6">
    <location>
        <begin position="6"/>
        <end position="22"/>
    </location>
</feature>
<feature type="transmembrane region" description="Helical" evidence="6">
    <location>
        <begin position="182"/>
        <end position="199"/>
    </location>
</feature>
<reference evidence="8 9" key="1">
    <citation type="journal article" date="2017" name="Genome Announc.">
        <title>Complete Genome Sequences of Two Acetylene-Fermenting Pelobacter acetylenicus Strains.</title>
        <authorList>
            <person name="Sutton J.M."/>
            <person name="Baesman S.M."/>
            <person name="Fierst J.L."/>
            <person name="Poret-Peterson A.T."/>
            <person name="Oremland R.S."/>
            <person name="Dunlap D.S."/>
            <person name="Akob D.M."/>
        </authorList>
    </citation>
    <scope>NUCLEOTIDE SEQUENCE [LARGE SCALE GENOMIC DNA]</scope>
    <source>
        <strain evidence="8 9">SFB93</strain>
    </source>
</reference>
<feature type="domain" description="EamA" evidence="7">
    <location>
        <begin position="4"/>
        <end position="135"/>
    </location>
</feature>
<evidence type="ECO:0000256" key="2">
    <source>
        <dbReference type="ARBA" id="ARBA00007362"/>
    </source>
</evidence>
<feature type="transmembrane region" description="Helical" evidence="6">
    <location>
        <begin position="119"/>
        <end position="136"/>
    </location>
</feature>
<dbReference type="GO" id="GO:0016020">
    <property type="term" value="C:membrane"/>
    <property type="evidence" value="ECO:0007669"/>
    <property type="project" value="UniProtKB-SubCell"/>
</dbReference>
<comment type="subcellular location">
    <subcellularLocation>
        <location evidence="1">Membrane</location>
        <topology evidence="1">Multi-pass membrane protein</topology>
    </subcellularLocation>
</comment>
<dbReference type="InterPro" id="IPR037185">
    <property type="entry name" value="EmrE-like"/>
</dbReference>
<feature type="transmembrane region" description="Helical" evidence="6">
    <location>
        <begin position="156"/>
        <end position="176"/>
    </location>
</feature>
<dbReference type="KEGG" id="pef:A7E78_11015"/>
<proteinExistence type="inferred from homology"/>
<evidence type="ECO:0000256" key="3">
    <source>
        <dbReference type="ARBA" id="ARBA00022692"/>
    </source>
</evidence>
<dbReference type="InterPro" id="IPR050638">
    <property type="entry name" value="AA-Vitamin_Transporters"/>
</dbReference>
<dbReference type="RefSeq" id="WP_072284361.1">
    <property type="nucleotide sequence ID" value="NZ_CP015519.1"/>
</dbReference>
<evidence type="ECO:0000256" key="6">
    <source>
        <dbReference type="SAM" id="Phobius"/>
    </source>
</evidence>
<feature type="transmembrane region" description="Helical" evidence="6">
    <location>
        <begin position="240"/>
        <end position="264"/>
    </location>
</feature>
<dbReference type="Gene3D" id="1.10.3730.20">
    <property type="match status" value="2"/>
</dbReference>
<comment type="similarity">
    <text evidence="2">Belongs to the EamA transporter family.</text>
</comment>
<evidence type="ECO:0000313" key="9">
    <source>
        <dbReference type="Proteomes" id="UP000182517"/>
    </source>
</evidence>
<evidence type="ECO:0000256" key="1">
    <source>
        <dbReference type="ARBA" id="ARBA00004141"/>
    </source>
</evidence>
<gene>
    <name evidence="8" type="ORF">A7E78_11015</name>
</gene>
<keyword evidence="5 6" id="KW-0472">Membrane</keyword>
<dbReference type="PANTHER" id="PTHR32322:SF2">
    <property type="entry name" value="EAMA DOMAIN-CONTAINING PROTEIN"/>
    <property type="match status" value="1"/>
</dbReference>
<feature type="transmembrane region" description="Helical" evidence="6">
    <location>
        <begin position="215"/>
        <end position="234"/>
    </location>
</feature>
<organism evidence="8 9">
    <name type="scientific">Syntrophotalea acetylenivorans</name>
    <dbReference type="NCBI Taxonomy" id="1842532"/>
    <lineage>
        <taxon>Bacteria</taxon>
        <taxon>Pseudomonadati</taxon>
        <taxon>Thermodesulfobacteriota</taxon>
        <taxon>Desulfuromonadia</taxon>
        <taxon>Desulfuromonadales</taxon>
        <taxon>Syntrophotaleaceae</taxon>
        <taxon>Syntrophotalea</taxon>
    </lineage>
</organism>
<keyword evidence="9" id="KW-1185">Reference proteome</keyword>
<name>A0A1L3GQZ2_9BACT</name>
<dbReference type="OrthoDB" id="5387502at2"/>
<dbReference type="EMBL" id="CP015519">
    <property type="protein sequence ID" value="APG28333.1"/>
    <property type="molecule type" value="Genomic_DNA"/>
</dbReference>
<evidence type="ECO:0000259" key="7">
    <source>
        <dbReference type="Pfam" id="PF00892"/>
    </source>
</evidence>
<keyword evidence="3 6" id="KW-0812">Transmembrane</keyword>
<keyword evidence="4 6" id="KW-1133">Transmembrane helix</keyword>
<dbReference type="InterPro" id="IPR000620">
    <property type="entry name" value="EamA_dom"/>
</dbReference>
<evidence type="ECO:0000313" key="8">
    <source>
        <dbReference type="EMBL" id="APG28333.1"/>
    </source>
</evidence>
<protein>
    <recommendedName>
        <fullName evidence="7">EamA domain-containing protein</fullName>
    </recommendedName>
</protein>
<dbReference type="PANTHER" id="PTHR32322">
    <property type="entry name" value="INNER MEMBRANE TRANSPORTER"/>
    <property type="match status" value="1"/>
</dbReference>
<dbReference type="STRING" id="1842532.A7E78_11015"/>
<evidence type="ECO:0000256" key="5">
    <source>
        <dbReference type="ARBA" id="ARBA00023136"/>
    </source>
</evidence>
<accession>A0A1L3GQZ2</accession>